<dbReference type="GO" id="GO:0042626">
    <property type="term" value="F:ATPase-coupled transmembrane transporter activity"/>
    <property type="evidence" value="ECO:0007669"/>
    <property type="project" value="InterPro"/>
</dbReference>
<dbReference type="SUPFAM" id="SSF53850">
    <property type="entry name" value="Periplasmic binding protein-like II"/>
    <property type="match status" value="1"/>
</dbReference>
<dbReference type="SMART" id="SM00062">
    <property type="entry name" value="PBPb"/>
    <property type="match status" value="1"/>
</dbReference>
<evidence type="ECO:0000256" key="5">
    <source>
        <dbReference type="ARBA" id="ARBA00055538"/>
    </source>
</evidence>
<evidence type="ECO:0000256" key="2">
    <source>
        <dbReference type="ARBA" id="ARBA00010742"/>
    </source>
</evidence>
<evidence type="ECO:0000313" key="11">
    <source>
        <dbReference type="Proteomes" id="UP000480556"/>
    </source>
</evidence>
<evidence type="ECO:0000256" key="4">
    <source>
        <dbReference type="ARBA" id="ARBA00022729"/>
    </source>
</evidence>
<evidence type="ECO:0000313" key="8">
    <source>
        <dbReference type="EMBL" id="MQW93096.1"/>
    </source>
</evidence>
<dbReference type="PANTHER" id="PTHR30024:SF42">
    <property type="entry name" value="ALIPHATIC SULFONATES-BINDING PROTEIN-RELATED"/>
    <property type="match status" value="1"/>
</dbReference>
<dbReference type="GO" id="GO:0016020">
    <property type="term" value="C:membrane"/>
    <property type="evidence" value="ECO:0007669"/>
    <property type="project" value="InterPro"/>
</dbReference>
<dbReference type="PROSITE" id="PS51257">
    <property type="entry name" value="PROKAR_LIPOPROTEIN"/>
    <property type="match status" value="1"/>
</dbReference>
<keyword evidence="3" id="KW-0813">Transport</keyword>
<dbReference type="PANTHER" id="PTHR30024">
    <property type="entry name" value="ALIPHATIC SULFONATES-BINDING PROTEIN-RELATED"/>
    <property type="match status" value="1"/>
</dbReference>
<dbReference type="RefSeq" id="WP_153370033.1">
    <property type="nucleotide sequence ID" value="NZ_CP045650.1"/>
</dbReference>
<dbReference type="EMBL" id="WITK01000023">
    <property type="protein sequence ID" value="MQW93096.1"/>
    <property type="molecule type" value="Genomic_DNA"/>
</dbReference>
<keyword evidence="10" id="KW-1185">Reference proteome</keyword>
<dbReference type="Pfam" id="PF09084">
    <property type="entry name" value="NMT1"/>
    <property type="match status" value="1"/>
</dbReference>
<evidence type="ECO:0000256" key="1">
    <source>
        <dbReference type="ARBA" id="ARBA00004418"/>
    </source>
</evidence>
<proteinExistence type="inferred from homology"/>
<dbReference type="InterPro" id="IPR015168">
    <property type="entry name" value="SsuA/THI5"/>
</dbReference>
<comment type="function">
    <text evidence="5">Part of a binding-protein-dependent transport system for aliphatic sulfonates. Putative binding protein.</text>
</comment>
<dbReference type="Proteomes" id="UP000480556">
    <property type="component" value="Unassembled WGS sequence"/>
</dbReference>
<gene>
    <name evidence="9" type="ORF">GFH30_00195</name>
    <name evidence="8" type="ORF">GHJ48_11955</name>
</gene>
<feature type="domain" description="Solute-binding protein family 3/N-terminal" evidence="7">
    <location>
        <begin position="45"/>
        <end position="264"/>
    </location>
</feature>
<dbReference type="InterPro" id="IPR010067">
    <property type="entry name" value="ABC_SsuA_sub-bd"/>
</dbReference>
<accession>A0A5Q0P1G3</accession>
<dbReference type="Proteomes" id="UP000327478">
    <property type="component" value="Chromosome"/>
</dbReference>
<evidence type="ECO:0000313" key="9">
    <source>
        <dbReference type="EMBL" id="QGA09911.1"/>
    </source>
</evidence>
<evidence type="ECO:0000259" key="7">
    <source>
        <dbReference type="SMART" id="SM00062"/>
    </source>
</evidence>
<reference evidence="10 11" key="1">
    <citation type="submission" date="2019-10" db="EMBL/GenBank/DDBJ databases">
        <authorList>
            <person name="Dong K."/>
        </authorList>
    </citation>
    <scope>NUCLEOTIDE SEQUENCE [LARGE SCALE GENOMIC DNA]</scope>
    <source>
        <strain evidence="10">dk386</strain>
        <strain evidence="9">Dk386</strain>
        <strain evidence="11">dk771</strain>
        <strain evidence="8">Dk771</strain>
    </source>
</reference>
<keyword evidence="4" id="KW-0732">Signal</keyword>
<dbReference type="AlphaFoldDB" id="A0A5Q0P1G3"/>
<dbReference type="GO" id="GO:0042597">
    <property type="term" value="C:periplasmic space"/>
    <property type="evidence" value="ECO:0007669"/>
    <property type="project" value="UniProtKB-SubCell"/>
</dbReference>
<dbReference type="NCBIfam" id="TIGR01728">
    <property type="entry name" value="SsuA_fam"/>
    <property type="match status" value="1"/>
</dbReference>
<evidence type="ECO:0000256" key="3">
    <source>
        <dbReference type="ARBA" id="ARBA00022448"/>
    </source>
</evidence>
<comment type="similarity">
    <text evidence="2">Belongs to the bacterial solute-binding protein SsuA/TauA family.</text>
</comment>
<dbReference type="EMBL" id="CP045650">
    <property type="protein sequence ID" value="QGA09911.1"/>
    <property type="molecule type" value="Genomic_DNA"/>
</dbReference>
<dbReference type="FunFam" id="3.40.190.10:FF:000050">
    <property type="entry name" value="Sulfonate ABC transporter substrate-binding protein"/>
    <property type="match status" value="1"/>
</dbReference>
<evidence type="ECO:0000256" key="6">
    <source>
        <dbReference type="ARBA" id="ARBA00070228"/>
    </source>
</evidence>
<protein>
    <recommendedName>
        <fullName evidence="6">Putative aliphatic sulfonates-binding protein</fullName>
    </recommendedName>
</protein>
<organism evidence="8 11">
    <name type="scientific">Acinetobacter wanghuae</name>
    <dbReference type="NCBI Taxonomy" id="2662362"/>
    <lineage>
        <taxon>Bacteria</taxon>
        <taxon>Pseudomonadati</taxon>
        <taxon>Pseudomonadota</taxon>
        <taxon>Gammaproteobacteria</taxon>
        <taxon>Moraxellales</taxon>
        <taxon>Moraxellaceae</taxon>
        <taxon>Acinetobacter</taxon>
    </lineage>
</organism>
<evidence type="ECO:0000313" key="10">
    <source>
        <dbReference type="Proteomes" id="UP000327478"/>
    </source>
</evidence>
<dbReference type="NCBIfam" id="NF008588">
    <property type="entry name" value="PRK11553.1"/>
    <property type="match status" value="1"/>
</dbReference>
<dbReference type="Gene3D" id="3.40.190.10">
    <property type="entry name" value="Periplasmic binding protein-like II"/>
    <property type="match status" value="2"/>
</dbReference>
<comment type="subcellular location">
    <subcellularLocation>
        <location evidence="1">Periplasm</location>
    </subcellularLocation>
</comment>
<dbReference type="InterPro" id="IPR001638">
    <property type="entry name" value="Solute-binding_3/MltF_N"/>
</dbReference>
<sequence>MATLKILSVLSLTALGLGLSACQQKQENKLDAAAAESSVAKDVKKVAIGFQKSSLNLLVARDEKLIEQQFPHAKIEWIEFPAGPQMLEALAVGAVDYGSVGNTPPIFAQAAKKDLNYVAYEVTPAHSLALVVHDNSAITQLTQLKGKRIALQKGSNAHELLSKVLQRAGLTWTDIQPIWLPPADARAAFDKKSVDAWVIWDPFLAAVEIQDQARVLTKTGDFDQTYSFYVASPKFINTHPQATAQFLNALNNADQWILKNQKVALEIYQKNTGLDKAVAERAFERRNKPSPIHALGTEQIQAQQNIADSFQTLGLIPNKLNIQPIVWSIPSSN</sequence>
<name>A0A5Q0P1G3_9GAMM</name>